<dbReference type="AlphaFoldDB" id="A0AA88WRA6"/>
<dbReference type="Proteomes" id="UP001188597">
    <property type="component" value="Unassembled WGS sequence"/>
</dbReference>
<dbReference type="InterPro" id="IPR037219">
    <property type="entry name" value="Peptidase_M41-like"/>
</dbReference>
<accession>A0AA88WRA6</accession>
<dbReference type="GO" id="GO:0004176">
    <property type="term" value="F:ATP-dependent peptidase activity"/>
    <property type="evidence" value="ECO:0007669"/>
    <property type="project" value="InterPro"/>
</dbReference>
<protein>
    <recommendedName>
        <fullName evidence="4">Stress regulated protein</fullName>
    </recommendedName>
</protein>
<gene>
    <name evidence="2" type="ORF">RJ639_035620</name>
</gene>
<dbReference type="PANTHER" id="PTHR33471:SF1">
    <property type="entry name" value="OS01G0382700 PROTEIN"/>
    <property type="match status" value="1"/>
</dbReference>
<dbReference type="PANTHER" id="PTHR33471">
    <property type="entry name" value="ATP-DEPENDENT ZINC METALLOPROTEASE-RELATED"/>
    <property type="match status" value="1"/>
</dbReference>
<name>A0AA88WRA6_9ASTE</name>
<sequence length="403" mass="44385">MGTVLYYGGVSSCWRVRLPDLRTVNFGGSGGLRCQVLEQVDEELSKGNEREALSLVKELQGKPAGGLRCFGAARQVASFAFLLLCDCFPFIVYTIVSIISKVSESLQLHLLQLTTVPQRLYTLDELKLNGIEPSSLLSPVDTTLGSIERNLQLAAILGGISAWNVFGFNPERALYLSLGLLFLWTLDLVSFNGGASSLVLDTIGHTFSQKYHNRVIQHEAGHFLIAYLLGVLPRGYTLSSLEAFQKEGSLNVQAGTAFVDFEFLEEVNTRKVSATMLNRFSCIALAGVATEYILYGYAEGGLADINQGFSQQMDHLPALMMLPPDYNADRAFSFVLQLDNLLKSLGFTQKKADSQIRWAVLNTVLLLRRHEEAQKKLAQAMAEGRSVGFCIDIIEKEIGDPNL</sequence>
<comment type="caution">
    <text evidence="2">The sequence shown here is derived from an EMBL/GenBank/DDBJ whole genome shotgun (WGS) entry which is preliminary data.</text>
</comment>
<evidence type="ECO:0000313" key="2">
    <source>
        <dbReference type="EMBL" id="KAK3031614.1"/>
    </source>
</evidence>
<keyword evidence="1" id="KW-0812">Transmembrane</keyword>
<keyword evidence="1" id="KW-1133">Transmembrane helix</keyword>
<keyword evidence="1" id="KW-0472">Membrane</keyword>
<evidence type="ECO:0008006" key="4">
    <source>
        <dbReference type="Google" id="ProtNLM"/>
    </source>
</evidence>
<organism evidence="2 3">
    <name type="scientific">Escallonia herrerae</name>
    <dbReference type="NCBI Taxonomy" id="1293975"/>
    <lineage>
        <taxon>Eukaryota</taxon>
        <taxon>Viridiplantae</taxon>
        <taxon>Streptophyta</taxon>
        <taxon>Embryophyta</taxon>
        <taxon>Tracheophyta</taxon>
        <taxon>Spermatophyta</taxon>
        <taxon>Magnoliopsida</taxon>
        <taxon>eudicotyledons</taxon>
        <taxon>Gunneridae</taxon>
        <taxon>Pentapetalae</taxon>
        <taxon>asterids</taxon>
        <taxon>campanulids</taxon>
        <taxon>Escalloniales</taxon>
        <taxon>Escalloniaceae</taxon>
        <taxon>Escallonia</taxon>
    </lineage>
</organism>
<reference evidence="2" key="1">
    <citation type="submission" date="2022-12" db="EMBL/GenBank/DDBJ databases">
        <title>Draft genome assemblies for two species of Escallonia (Escalloniales).</title>
        <authorList>
            <person name="Chanderbali A."/>
            <person name="Dervinis C."/>
            <person name="Anghel I."/>
            <person name="Soltis D."/>
            <person name="Soltis P."/>
            <person name="Zapata F."/>
        </authorList>
    </citation>
    <scope>NUCLEOTIDE SEQUENCE</scope>
    <source>
        <strain evidence="2">UCBG64.0493</strain>
        <tissue evidence="2">Leaf</tissue>
    </source>
</reference>
<keyword evidence="3" id="KW-1185">Reference proteome</keyword>
<feature type="transmembrane region" description="Helical" evidence="1">
    <location>
        <begin position="76"/>
        <end position="99"/>
    </location>
</feature>
<dbReference type="GO" id="GO:0005524">
    <property type="term" value="F:ATP binding"/>
    <property type="evidence" value="ECO:0007669"/>
    <property type="project" value="InterPro"/>
</dbReference>
<dbReference type="GO" id="GO:0006508">
    <property type="term" value="P:proteolysis"/>
    <property type="evidence" value="ECO:0007669"/>
    <property type="project" value="InterPro"/>
</dbReference>
<dbReference type="GO" id="GO:0004222">
    <property type="term" value="F:metalloendopeptidase activity"/>
    <property type="evidence" value="ECO:0007669"/>
    <property type="project" value="InterPro"/>
</dbReference>
<dbReference type="Gene3D" id="1.20.58.760">
    <property type="entry name" value="Peptidase M41"/>
    <property type="match status" value="1"/>
</dbReference>
<dbReference type="EMBL" id="JAVXUP010000299">
    <property type="protein sequence ID" value="KAK3031614.1"/>
    <property type="molecule type" value="Genomic_DNA"/>
</dbReference>
<dbReference type="SUPFAM" id="SSF140990">
    <property type="entry name" value="FtsH protease domain-like"/>
    <property type="match status" value="1"/>
</dbReference>
<evidence type="ECO:0000256" key="1">
    <source>
        <dbReference type="SAM" id="Phobius"/>
    </source>
</evidence>
<evidence type="ECO:0000313" key="3">
    <source>
        <dbReference type="Proteomes" id="UP001188597"/>
    </source>
</evidence>
<proteinExistence type="predicted"/>